<evidence type="ECO:0000313" key="2">
    <source>
        <dbReference type="EMBL" id="KAK4218695.1"/>
    </source>
</evidence>
<proteinExistence type="predicted"/>
<dbReference type="AlphaFoldDB" id="A0AAN7BEY9"/>
<name>A0AAN7BEY9_9PEZI</name>
<dbReference type="EMBL" id="MU858051">
    <property type="protein sequence ID" value="KAK4218695.1"/>
    <property type="molecule type" value="Genomic_DNA"/>
</dbReference>
<dbReference type="Proteomes" id="UP001301769">
    <property type="component" value="Unassembled WGS sequence"/>
</dbReference>
<keyword evidence="1" id="KW-0472">Membrane</keyword>
<keyword evidence="1" id="KW-1133">Transmembrane helix</keyword>
<accession>A0AAN7BEY9</accession>
<reference evidence="2" key="1">
    <citation type="journal article" date="2023" name="Mol. Phylogenet. Evol.">
        <title>Genome-scale phylogeny and comparative genomics of the fungal order Sordariales.</title>
        <authorList>
            <person name="Hensen N."/>
            <person name="Bonometti L."/>
            <person name="Westerberg I."/>
            <person name="Brannstrom I.O."/>
            <person name="Guillou S."/>
            <person name="Cros-Aarteil S."/>
            <person name="Calhoun S."/>
            <person name="Haridas S."/>
            <person name="Kuo A."/>
            <person name="Mondo S."/>
            <person name="Pangilinan J."/>
            <person name="Riley R."/>
            <person name="LaButti K."/>
            <person name="Andreopoulos B."/>
            <person name="Lipzen A."/>
            <person name="Chen C."/>
            <person name="Yan M."/>
            <person name="Daum C."/>
            <person name="Ng V."/>
            <person name="Clum A."/>
            <person name="Steindorff A."/>
            <person name="Ohm R.A."/>
            <person name="Martin F."/>
            <person name="Silar P."/>
            <person name="Natvig D.O."/>
            <person name="Lalanne C."/>
            <person name="Gautier V."/>
            <person name="Ament-Velasquez S.L."/>
            <person name="Kruys A."/>
            <person name="Hutchinson M.I."/>
            <person name="Powell A.J."/>
            <person name="Barry K."/>
            <person name="Miller A.N."/>
            <person name="Grigoriev I.V."/>
            <person name="Debuchy R."/>
            <person name="Gladieux P."/>
            <person name="Hiltunen Thoren M."/>
            <person name="Johannesson H."/>
        </authorList>
    </citation>
    <scope>NUCLEOTIDE SEQUENCE</scope>
    <source>
        <strain evidence="2">PSN293</strain>
    </source>
</reference>
<keyword evidence="1" id="KW-0812">Transmembrane</keyword>
<sequence>MRSLPSIPEISHETGHDIVILPAFSVIDASLINMRKTTVSSPSSRNSVLSISASVFRTVKAPRGRNGAVGGGRVQAGCVNNRQTGQLSNDEQVIIVIIIIYLPVIHLVTVKDQIRCLAS</sequence>
<feature type="transmembrane region" description="Helical" evidence="1">
    <location>
        <begin position="92"/>
        <end position="110"/>
    </location>
</feature>
<organism evidence="2 3">
    <name type="scientific">Rhypophila decipiens</name>
    <dbReference type="NCBI Taxonomy" id="261697"/>
    <lineage>
        <taxon>Eukaryota</taxon>
        <taxon>Fungi</taxon>
        <taxon>Dikarya</taxon>
        <taxon>Ascomycota</taxon>
        <taxon>Pezizomycotina</taxon>
        <taxon>Sordariomycetes</taxon>
        <taxon>Sordariomycetidae</taxon>
        <taxon>Sordariales</taxon>
        <taxon>Naviculisporaceae</taxon>
        <taxon>Rhypophila</taxon>
    </lineage>
</organism>
<gene>
    <name evidence="2" type="ORF">QBC37DRAFT_395293</name>
</gene>
<evidence type="ECO:0000256" key="1">
    <source>
        <dbReference type="SAM" id="Phobius"/>
    </source>
</evidence>
<keyword evidence="3" id="KW-1185">Reference proteome</keyword>
<comment type="caution">
    <text evidence="2">The sequence shown here is derived from an EMBL/GenBank/DDBJ whole genome shotgun (WGS) entry which is preliminary data.</text>
</comment>
<protein>
    <submittedName>
        <fullName evidence="2">Uncharacterized protein</fullName>
    </submittedName>
</protein>
<reference evidence="2" key="2">
    <citation type="submission" date="2023-05" db="EMBL/GenBank/DDBJ databases">
        <authorList>
            <consortium name="Lawrence Berkeley National Laboratory"/>
            <person name="Steindorff A."/>
            <person name="Hensen N."/>
            <person name="Bonometti L."/>
            <person name="Westerberg I."/>
            <person name="Brannstrom I.O."/>
            <person name="Guillou S."/>
            <person name="Cros-Aarteil S."/>
            <person name="Calhoun S."/>
            <person name="Haridas S."/>
            <person name="Kuo A."/>
            <person name="Mondo S."/>
            <person name="Pangilinan J."/>
            <person name="Riley R."/>
            <person name="Labutti K."/>
            <person name="Andreopoulos B."/>
            <person name="Lipzen A."/>
            <person name="Chen C."/>
            <person name="Yanf M."/>
            <person name="Daum C."/>
            <person name="Ng V."/>
            <person name="Clum A."/>
            <person name="Ohm R."/>
            <person name="Martin F."/>
            <person name="Silar P."/>
            <person name="Natvig D."/>
            <person name="Lalanne C."/>
            <person name="Gautier V."/>
            <person name="Ament-Velasquez S.L."/>
            <person name="Kruys A."/>
            <person name="Hutchinson M.I."/>
            <person name="Powell A.J."/>
            <person name="Barry K."/>
            <person name="Miller A.N."/>
            <person name="Grigoriev I.V."/>
            <person name="Debuchy R."/>
            <person name="Gladieux P."/>
            <person name="Thoren M.H."/>
            <person name="Johannesson H."/>
        </authorList>
    </citation>
    <scope>NUCLEOTIDE SEQUENCE</scope>
    <source>
        <strain evidence="2">PSN293</strain>
    </source>
</reference>
<evidence type="ECO:0000313" key="3">
    <source>
        <dbReference type="Proteomes" id="UP001301769"/>
    </source>
</evidence>